<dbReference type="RefSeq" id="WP_153586514.1">
    <property type="nucleotide sequence ID" value="NZ_WJBU01000021.1"/>
</dbReference>
<evidence type="ECO:0000256" key="1">
    <source>
        <dbReference type="ARBA" id="ARBA00022722"/>
    </source>
</evidence>
<comment type="caution">
    <text evidence="6">The sequence shown here is derived from an EMBL/GenBank/DDBJ whole genome shotgun (WGS) entry which is preliminary data.</text>
</comment>
<dbReference type="AlphaFoldDB" id="A0A844BFG8"/>
<dbReference type="EMBL" id="WJBU01000021">
    <property type="protein sequence ID" value="MRD49201.1"/>
    <property type="molecule type" value="Genomic_DNA"/>
</dbReference>
<protein>
    <submittedName>
        <fullName evidence="6">Thermonuclease family protein</fullName>
    </submittedName>
</protein>
<dbReference type="Proteomes" id="UP000487350">
    <property type="component" value="Unassembled WGS sequence"/>
</dbReference>
<dbReference type="OrthoDB" id="9805504at2"/>
<dbReference type="GO" id="GO:0016787">
    <property type="term" value="F:hydrolase activity"/>
    <property type="evidence" value="ECO:0007669"/>
    <property type="project" value="UniProtKB-KW"/>
</dbReference>
<keyword evidence="4" id="KW-0732">Signal</keyword>
<dbReference type="SUPFAM" id="SSF50199">
    <property type="entry name" value="Staphylococcal nuclease"/>
    <property type="match status" value="1"/>
</dbReference>
<proteinExistence type="predicted"/>
<feature type="chain" id="PRO_5032411406" evidence="4">
    <location>
        <begin position="24"/>
        <end position="165"/>
    </location>
</feature>
<sequence>MRRAAGAWAGVIALVLTPCVAHASRFTGIVSHVTDGDTVWVRRDDGKPPLRVRLQGIDAPEICQPFGLKSRQALASIVAHRRVTVTTHGTDNYDRTLGVIERAHEDVGAWMVRRGYAWSYHFKGNAGPYARQEAQARRTRAGLWQQNRPVAPHEFRVKHGHCERG</sequence>
<evidence type="ECO:0000313" key="7">
    <source>
        <dbReference type="Proteomes" id="UP000487350"/>
    </source>
</evidence>
<reference evidence="6 7" key="1">
    <citation type="submission" date="2019-11" db="EMBL/GenBank/DDBJ databases">
        <title>Caenimonas koreensis gen. nov., sp. nov., isolated from activated sludge.</title>
        <authorList>
            <person name="Seung H.R."/>
        </authorList>
    </citation>
    <scope>NUCLEOTIDE SEQUENCE [LARGE SCALE GENOMIC DNA]</scope>
    <source>
        <strain evidence="6 7">EMB320</strain>
    </source>
</reference>
<organism evidence="6 7">
    <name type="scientific">Caenimonas koreensis DSM 17982</name>
    <dbReference type="NCBI Taxonomy" id="1121255"/>
    <lineage>
        <taxon>Bacteria</taxon>
        <taxon>Pseudomonadati</taxon>
        <taxon>Pseudomonadota</taxon>
        <taxon>Betaproteobacteria</taxon>
        <taxon>Burkholderiales</taxon>
        <taxon>Comamonadaceae</taxon>
        <taxon>Caenimonas</taxon>
    </lineage>
</organism>
<dbReference type="Pfam" id="PF00565">
    <property type="entry name" value="SNase"/>
    <property type="match status" value="1"/>
</dbReference>
<dbReference type="Gene3D" id="2.40.50.90">
    <property type="match status" value="1"/>
</dbReference>
<keyword evidence="2" id="KW-0255">Endonuclease</keyword>
<dbReference type="InterPro" id="IPR035437">
    <property type="entry name" value="SNase_OB-fold_sf"/>
</dbReference>
<dbReference type="PROSITE" id="PS50830">
    <property type="entry name" value="TNASE_3"/>
    <property type="match status" value="1"/>
</dbReference>
<dbReference type="InterPro" id="IPR016071">
    <property type="entry name" value="Staphylococal_nuclease_OB-fold"/>
</dbReference>
<keyword evidence="1" id="KW-0540">Nuclease</keyword>
<evidence type="ECO:0000256" key="2">
    <source>
        <dbReference type="ARBA" id="ARBA00022759"/>
    </source>
</evidence>
<accession>A0A844BFG8</accession>
<feature type="domain" description="TNase-like" evidence="5">
    <location>
        <begin position="24"/>
        <end position="146"/>
    </location>
</feature>
<evidence type="ECO:0000256" key="3">
    <source>
        <dbReference type="ARBA" id="ARBA00022801"/>
    </source>
</evidence>
<evidence type="ECO:0000259" key="5">
    <source>
        <dbReference type="PROSITE" id="PS50830"/>
    </source>
</evidence>
<gene>
    <name evidence="6" type="ORF">GHT07_18155</name>
</gene>
<evidence type="ECO:0000256" key="4">
    <source>
        <dbReference type="SAM" id="SignalP"/>
    </source>
</evidence>
<dbReference type="PANTHER" id="PTHR12302:SF3">
    <property type="entry name" value="SERINE_THREONINE-PROTEIN KINASE 31"/>
    <property type="match status" value="1"/>
</dbReference>
<keyword evidence="7" id="KW-1185">Reference proteome</keyword>
<keyword evidence="3" id="KW-0378">Hydrolase</keyword>
<dbReference type="SMART" id="SM00318">
    <property type="entry name" value="SNc"/>
    <property type="match status" value="1"/>
</dbReference>
<feature type="signal peptide" evidence="4">
    <location>
        <begin position="1"/>
        <end position="23"/>
    </location>
</feature>
<name>A0A844BFG8_9BURK</name>
<dbReference type="GO" id="GO:0004519">
    <property type="term" value="F:endonuclease activity"/>
    <property type="evidence" value="ECO:0007669"/>
    <property type="project" value="UniProtKB-KW"/>
</dbReference>
<evidence type="ECO:0000313" key="6">
    <source>
        <dbReference type="EMBL" id="MRD49201.1"/>
    </source>
</evidence>
<dbReference type="PANTHER" id="PTHR12302">
    <property type="entry name" value="EBNA2 BINDING PROTEIN P100"/>
    <property type="match status" value="1"/>
</dbReference>